<dbReference type="PATRIC" id="fig|1440762.4.peg.1985"/>
<dbReference type="EMBL" id="JPLA01000003">
    <property type="protein sequence ID" value="KLD65896.1"/>
    <property type="molecule type" value="Genomic_DNA"/>
</dbReference>
<dbReference type="InterPro" id="IPR011105">
    <property type="entry name" value="Cell_wall_hydrolase_SleB"/>
</dbReference>
<dbReference type="Proteomes" id="UP000035481">
    <property type="component" value="Unassembled WGS sequence"/>
</dbReference>
<dbReference type="Gene3D" id="1.10.10.2520">
    <property type="entry name" value="Cell wall hydrolase SleB, domain 1"/>
    <property type="match status" value="1"/>
</dbReference>
<dbReference type="GO" id="GO:0016787">
    <property type="term" value="F:hydrolase activity"/>
    <property type="evidence" value="ECO:0007669"/>
    <property type="project" value="UniProtKB-KW"/>
</dbReference>
<dbReference type="RefSeq" id="WP_046970111.1">
    <property type="nucleotide sequence ID" value="NZ_JPLA01000003.1"/>
</dbReference>
<proteinExistence type="predicted"/>
<feature type="domain" description="Cell wall hydrolase SleB" evidence="2">
    <location>
        <begin position="34"/>
        <end position="140"/>
    </location>
</feature>
<sequence>MKLSMLLWLASVLPQPLADQTCLATTVYLEARSESTLGQYAVAEVALRRRDRGTWGDNVCEVVKSPRQFALTTTASTFEVTDLNSWTKAWKIAGDSISNWSLPKGERTVYVPQADHFATLAVTTAWSTKRVKTIGEHAFYAVSN</sequence>
<feature type="chain" id="PRO_5002575949" evidence="1">
    <location>
        <begin position="19"/>
        <end position="144"/>
    </location>
</feature>
<keyword evidence="3" id="KW-0378">Hydrolase</keyword>
<gene>
    <name evidence="3" type="ORF">Y882_01620</name>
</gene>
<dbReference type="Pfam" id="PF07486">
    <property type="entry name" value="Hydrolase_2"/>
    <property type="match status" value="1"/>
</dbReference>
<accession>A0A0G9H8U4</accession>
<feature type="signal peptide" evidence="1">
    <location>
        <begin position="1"/>
        <end position="18"/>
    </location>
</feature>
<organism evidence="3 4">
    <name type="scientific">Dyella japonica DSM 16301</name>
    <dbReference type="NCBI Taxonomy" id="1440762"/>
    <lineage>
        <taxon>Bacteria</taxon>
        <taxon>Pseudomonadati</taxon>
        <taxon>Pseudomonadota</taxon>
        <taxon>Gammaproteobacteria</taxon>
        <taxon>Lysobacterales</taxon>
        <taxon>Rhodanobacteraceae</taxon>
        <taxon>Dyella</taxon>
    </lineage>
</organism>
<reference evidence="3 4" key="1">
    <citation type="journal article" date="2015" name="Antonie Van Leeuwenhoek">
        <title>A phylogenomic and molecular marker based taxonomic framework for the order Xanthomonadales: proposal to transfer the families Algiphilaceae and Solimonadaceae to the order Nevskiales ord. nov. and to create a new family within the order Xanthomonadales, the family Rhodanobacteraceae fam. nov., containing the genus Rhodanobacter and its closest relatives.</title>
        <authorList>
            <person name="Naushad S."/>
            <person name="Adeolu M."/>
            <person name="Wong S."/>
            <person name="Sohail M."/>
            <person name="Schellhorn H.E."/>
            <person name="Gupta R.S."/>
        </authorList>
    </citation>
    <scope>NUCLEOTIDE SEQUENCE [LARGE SCALE GENOMIC DNA]</scope>
    <source>
        <strain evidence="3 4">DSM 16301</strain>
    </source>
</reference>
<dbReference type="InterPro" id="IPR042047">
    <property type="entry name" value="SleB_dom1"/>
</dbReference>
<dbReference type="STRING" id="1440762.Y882_01620"/>
<keyword evidence="1" id="KW-0732">Signal</keyword>
<evidence type="ECO:0000259" key="2">
    <source>
        <dbReference type="Pfam" id="PF07486"/>
    </source>
</evidence>
<protein>
    <submittedName>
        <fullName evidence="3">Cell wall hydrolase</fullName>
    </submittedName>
</protein>
<comment type="caution">
    <text evidence="3">The sequence shown here is derived from an EMBL/GenBank/DDBJ whole genome shotgun (WGS) entry which is preliminary data.</text>
</comment>
<evidence type="ECO:0000256" key="1">
    <source>
        <dbReference type="SAM" id="SignalP"/>
    </source>
</evidence>
<name>A0A0G9H8U4_9GAMM</name>
<evidence type="ECO:0000313" key="3">
    <source>
        <dbReference type="EMBL" id="KLD65896.1"/>
    </source>
</evidence>
<evidence type="ECO:0000313" key="4">
    <source>
        <dbReference type="Proteomes" id="UP000035481"/>
    </source>
</evidence>
<dbReference type="AlphaFoldDB" id="A0A0G9H8U4"/>